<dbReference type="SMART" id="SM00361">
    <property type="entry name" value="RRM_1"/>
    <property type="match status" value="1"/>
</dbReference>
<dbReference type="InterPro" id="IPR009145">
    <property type="entry name" value="U2AF_small"/>
</dbReference>
<keyword evidence="13" id="KW-1185">Reference proteome</keyword>
<evidence type="ECO:0000256" key="4">
    <source>
        <dbReference type="ARBA" id="ARBA00022833"/>
    </source>
</evidence>
<evidence type="ECO:0000256" key="3">
    <source>
        <dbReference type="ARBA" id="ARBA00022771"/>
    </source>
</evidence>
<feature type="compositionally biased region" description="Basic and acidic residues" evidence="9">
    <location>
        <begin position="447"/>
        <end position="500"/>
    </location>
</feature>
<keyword evidence="5 7" id="KW-0694">RNA-binding</keyword>
<dbReference type="SMART" id="SM00356">
    <property type="entry name" value="ZnF_C3H1"/>
    <property type="match status" value="2"/>
</dbReference>
<dbReference type="Proteomes" id="UP001280121">
    <property type="component" value="Unassembled WGS sequence"/>
</dbReference>
<feature type="region of interest" description="Disordered" evidence="9">
    <location>
        <begin position="318"/>
        <end position="611"/>
    </location>
</feature>
<evidence type="ECO:0008006" key="14">
    <source>
        <dbReference type="Google" id="ProtNLM"/>
    </source>
</evidence>
<name>A0AAD9TT82_9ROSI</name>
<dbReference type="PROSITE" id="PS50102">
    <property type="entry name" value="RRM"/>
    <property type="match status" value="1"/>
</dbReference>
<dbReference type="GO" id="GO:0003723">
    <property type="term" value="F:RNA binding"/>
    <property type="evidence" value="ECO:0007669"/>
    <property type="project" value="UniProtKB-UniRule"/>
</dbReference>
<reference evidence="12" key="1">
    <citation type="journal article" date="2023" name="Plant J.">
        <title>Genome sequences and population genomics provide insights into the demographic history, inbreeding, and mutation load of two 'living fossil' tree species of Dipteronia.</title>
        <authorList>
            <person name="Feng Y."/>
            <person name="Comes H.P."/>
            <person name="Chen J."/>
            <person name="Zhu S."/>
            <person name="Lu R."/>
            <person name="Zhang X."/>
            <person name="Li P."/>
            <person name="Qiu J."/>
            <person name="Olsen K.M."/>
            <person name="Qiu Y."/>
        </authorList>
    </citation>
    <scope>NUCLEOTIDE SEQUENCE</scope>
    <source>
        <strain evidence="12">KIB01</strain>
    </source>
</reference>
<evidence type="ECO:0000313" key="12">
    <source>
        <dbReference type="EMBL" id="KAK2641511.1"/>
    </source>
</evidence>
<feature type="compositionally biased region" description="Basic and acidic residues" evidence="9">
    <location>
        <begin position="261"/>
        <end position="272"/>
    </location>
</feature>
<feature type="compositionally biased region" description="Basic residues" evidence="9">
    <location>
        <begin position="351"/>
        <end position="361"/>
    </location>
</feature>
<evidence type="ECO:0000313" key="13">
    <source>
        <dbReference type="Proteomes" id="UP001280121"/>
    </source>
</evidence>
<feature type="region of interest" description="Disordered" evidence="9">
    <location>
        <begin position="1"/>
        <end position="20"/>
    </location>
</feature>
<evidence type="ECO:0000256" key="8">
    <source>
        <dbReference type="PROSITE-ProRule" id="PRU00723"/>
    </source>
</evidence>
<dbReference type="PANTHER" id="PTHR12620">
    <property type="entry name" value="U2 SNRNP AUXILIARY FACTOR, SMALL SUBUNIT"/>
    <property type="match status" value="1"/>
</dbReference>
<feature type="compositionally biased region" description="Basic and acidic residues" evidence="9">
    <location>
        <begin position="510"/>
        <end position="523"/>
    </location>
</feature>
<protein>
    <recommendedName>
        <fullName evidence="14">Zinc finger CCCH domain-containing protein 5</fullName>
    </recommendedName>
</protein>
<feature type="compositionally biased region" description="Basic and acidic residues" evidence="9">
    <location>
        <begin position="318"/>
        <end position="330"/>
    </location>
</feature>
<dbReference type="Pfam" id="PF00642">
    <property type="entry name" value="zf-CCCH"/>
    <property type="match status" value="1"/>
</dbReference>
<feature type="compositionally biased region" description="Basic residues" evidence="9">
    <location>
        <begin position="537"/>
        <end position="551"/>
    </location>
</feature>
<feature type="zinc finger region" description="C3H1-type" evidence="8">
    <location>
        <begin position="39"/>
        <end position="67"/>
    </location>
</feature>
<dbReference type="GO" id="GO:0089701">
    <property type="term" value="C:U2AF complex"/>
    <property type="evidence" value="ECO:0007669"/>
    <property type="project" value="InterPro"/>
</dbReference>
<dbReference type="SUPFAM" id="SSF54928">
    <property type="entry name" value="RNA-binding domain, RBD"/>
    <property type="match status" value="1"/>
</dbReference>
<dbReference type="InterPro" id="IPR000504">
    <property type="entry name" value="RRM_dom"/>
</dbReference>
<comment type="caution">
    <text evidence="12">The sequence shown here is derived from an EMBL/GenBank/DDBJ whole genome shotgun (WGS) entry which is preliminary data.</text>
</comment>
<feature type="domain" description="C3H1-type" evidence="11">
    <location>
        <begin position="173"/>
        <end position="203"/>
    </location>
</feature>
<dbReference type="AlphaFoldDB" id="A0AAD9TT82"/>
<keyword evidence="4 8" id="KW-0862">Zinc</keyword>
<gene>
    <name evidence="12" type="ORF">Ddye_023274</name>
</gene>
<evidence type="ECO:0000256" key="5">
    <source>
        <dbReference type="ARBA" id="ARBA00022884"/>
    </source>
</evidence>
<dbReference type="EMBL" id="JANJYI010000007">
    <property type="protein sequence ID" value="KAK2641511.1"/>
    <property type="molecule type" value="Genomic_DNA"/>
</dbReference>
<keyword evidence="3 8" id="KW-0863">Zinc-finger</keyword>
<feature type="compositionally biased region" description="Acidic residues" evidence="9">
    <location>
        <begin position="428"/>
        <end position="438"/>
    </location>
</feature>
<feature type="compositionally biased region" description="Basic and acidic residues" evidence="9">
    <location>
        <begin position="339"/>
        <end position="350"/>
    </location>
</feature>
<dbReference type="PROSITE" id="PS50103">
    <property type="entry name" value="ZF_C3H1"/>
    <property type="match status" value="2"/>
</dbReference>
<feature type="compositionally biased region" description="Basic and acidic residues" evidence="9">
    <location>
        <begin position="569"/>
        <end position="592"/>
    </location>
</feature>
<keyword evidence="6" id="KW-0238">DNA-binding</keyword>
<feature type="region of interest" description="Disordered" evidence="9">
    <location>
        <begin position="244"/>
        <end position="287"/>
    </location>
</feature>
<dbReference type="GO" id="GO:0000398">
    <property type="term" value="P:mRNA splicing, via spliceosome"/>
    <property type="evidence" value="ECO:0007669"/>
    <property type="project" value="InterPro"/>
</dbReference>
<evidence type="ECO:0000259" key="10">
    <source>
        <dbReference type="PROSITE" id="PS50102"/>
    </source>
</evidence>
<evidence type="ECO:0000256" key="7">
    <source>
        <dbReference type="PROSITE-ProRule" id="PRU00176"/>
    </source>
</evidence>
<proteinExistence type="predicted"/>
<feature type="compositionally biased region" description="Basic and acidic residues" evidence="9">
    <location>
        <begin position="405"/>
        <end position="427"/>
    </location>
</feature>
<dbReference type="FunFam" id="3.30.70.330:FF:000318">
    <property type="entry name" value="Zinc finger CCCH domain-containing protein 5"/>
    <property type="match status" value="1"/>
</dbReference>
<evidence type="ECO:0000256" key="1">
    <source>
        <dbReference type="ARBA" id="ARBA00022723"/>
    </source>
</evidence>
<dbReference type="InterPro" id="IPR000571">
    <property type="entry name" value="Znf_CCCH"/>
</dbReference>
<dbReference type="InterPro" id="IPR012677">
    <property type="entry name" value="Nucleotide-bd_a/b_plait_sf"/>
</dbReference>
<dbReference type="GO" id="GO:0008270">
    <property type="term" value="F:zinc ion binding"/>
    <property type="evidence" value="ECO:0007669"/>
    <property type="project" value="UniProtKB-KW"/>
</dbReference>
<evidence type="ECO:0000259" key="11">
    <source>
        <dbReference type="PROSITE" id="PS50103"/>
    </source>
</evidence>
<sequence>MLLSALRDIDTPTSNPLPPQSEVFSDYKSAQQALESVARQDKAHCPFHLKTGACRFGQNCSRVHFYPDKSCTLLIKNMYNGPGLAWEQNEGLEYTDEEVEHSYEEFYEDVHTEFLKFREIVNFKVCKNGSFHLRGNVYVHYKSLESAVLAYQSANGRYFAGKQIYCEFVSLTRWKVAICGEYMKSRFTTCSHGTACNFIHCFRNPGGDYEWADWEKTPPKFWVKKMTALFGYYDEYGYEKQVYQDNEGPRRTSNKFSAYSDRQRSRSREMDHVNGGSGRSHDDENDLWESTRSQRCNDDTRKRIRLLDEKFHKESTKFKDYHHSKSRNEETDFDGSWSGRDRDKDRDRQHGHSRKSTQHRSRSSEKSAAYKNSKRRIHEDDSNGNQLDEDSDAQVKHARTKKSLRYRDTRELQDDNEDQENRTHDSDIDWQDSDEDGEREPSYVGKRSRDWSKVGYLDNHEESEKKNEDESSGDRSDRDADSDRDKHLSDDSDKERQERHQGHRRKHSQYRTEDSEFSHKVKENFNSGESESERSNLKRGRTHKHSSKRSRSWRENNKAYYKRLKSKGHHEFDSPGQCDERCISINKNDHGEPASLEEDQNSRRKTINCSE</sequence>
<feature type="domain" description="RRM" evidence="10">
    <location>
        <begin position="71"/>
        <end position="171"/>
    </location>
</feature>
<feature type="domain" description="C3H1-type" evidence="11">
    <location>
        <begin position="39"/>
        <end position="67"/>
    </location>
</feature>
<feature type="zinc finger region" description="C3H1-type" evidence="8">
    <location>
        <begin position="173"/>
        <end position="203"/>
    </location>
</feature>
<organism evidence="12 13">
    <name type="scientific">Dipteronia dyeriana</name>
    <dbReference type="NCBI Taxonomy" id="168575"/>
    <lineage>
        <taxon>Eukaryota</taxon>
        <taxon>Viridiplantae</taxon>
        <taxon>Streptophyta</taxon>
        <taxon>Embryophyta</taxon>
        <taxon>Tracheophyta</taxon>
        <taxon>Spermatophyta</taxon>
        <taxon>Magnoliopsida</taxon>
        <taxon>eudicotyledons</taxon>
        <taxon>Gunneridae</taxon>
        <taxon>Pentapetalae</taxon>
        <taxon>rosids</taxon>
        <taxon>malvids</taxon>
        <taxon>Sapindales</taxon>
        <taxon>Sapindaceae</taxon>
        <taxon>Hippocastanoideae</taxon>
        <taxon>Acereae</taxon>
        <taxon>Dipteronia</taxon>
    </lineage>
</organism>
<keyword evidence="1 8" id="KW-0479">Metal-binding</keyword>
<accession>A0AAD9TT82</accession>
<evidence type="ECO:0000256" key="9">
    <source>
        <dbReference type="SAM" id="MobiDB-lite"/>
    </source>
</evidence>
<evidence type="ECO:0000256" key="6">
    <source>
        <dbReference type="ARBA" id="ARBA00023125"/>
    </source>
</evidence>
<dbReference type="GO" id="GO:0003677">
    <property type="term" value="F:DNA binding"/>
    <property type="evidence" value="ECO:0007669"/>
    <property type="project" value="UniProtKB-KW"/>
</dbReference>
<dbReference type="InterPro" id="IPR003954">
    <property type="entry name" value="RRM_euk-type"/>
</dbReference>
<evidence type="ECO:0000256" key="2">
    <source>
        <dbReference type="ARBA" id="ARBA00022737"/>
    </source>
</evidence>
<dbReference type="InterPro" id="IPR035979">
    <property type="entry name" value="RBD_domain_sf"/>
</dbReference>
<dbReference type="Gene3D" id="3.30.70.330">
    <property type="match status" value="1"/>
</dbReference>
<keyword evidence="2" id="KW-0677">Repeat</keyword>
<dbReference type="PRINTS" id="PR01848">
    <property type="entry name" value="U2AUXFACTOR"/>
</dbReference>